<organism evidence="1 2">
    <name type="scientific">Araneus ventricosus</name>
    <name type="common">Orbweaver spider</name>
    <name type="synonym">Epeira ventricosa</name>
    <dbReference type="NCBI Taxonomy" id="182803"/>
    <lineage>
        <taxon>Eukaryota</taxon>
        <taxon>Metazoa</taxon>
        <taxon>Ecdysozoa</taxon>
        <taxon>Arthropoda</taxon>
        <taxon>Chelicerata</taxon>
        <taxon>Arachnida</taxon>
        <taxon>Araneae</taxon>
        <taxon>Araneomorphae</taxon>
        <taxon>Entelegynae</taxon>
        <taxon>Araneoidea</taxon>
        <taxon>Araneidae</taxon>
        <taxon>Araneus</taxon>
    </lineage>
</organism>
<dbReference type="Proteomes" id="UP000499080">
    <property type="component" value="Unassembled WGS sequence"/>
</dbReference>
<proteinExistence type="predicted"/>
<accession>A0A4Y2AY81</accession>
<dbReference type="EMBL" id="BGPR01000035">
    <property type="protein sequence ID" value="GBL83986.1"/>
    <property type="molecule type" value="Genomic_DNA"/>
</dbReference>
<evidence type="ECO:0000313" key="1">
    <source>
        <dbReference type="EMBL" id="GBL83986.1"/>
    </source>
</evidence>
<name>A0A4Y2AY81_ARAVE</name>
<reference evidence="1 2" key="1">
    <citation type="journal article" date="2019" name="Sci. Rep.">
        <title>Orb-weaving spider Araneus ventricosus genome elucidates the spidroin gene catalogue.</title>
        <authorList>
            <person name="Kono N."/>
            <person name="Nakamura H."/>
            <person name="Ohtoshi R."/>
            <person name="Moran D.A.P."/>
            <person name="Shinohara A."/>
            <person name="Yoshida Y."/>
            <person name="Fujiwara M."/>
            <person name="Mori M."/>
            <person name="Tomita M."/>
            <person name="Arakawa K."/>
        </authorList>
    </citation>
    <scope>NUCLEOTIDE SEQUENCE [LARGE SCALE GENOMIC DNA]</scope>
</reference>
<dbReference type="AlphaFoldDB" id="A0A4Y2AY81"/>
<comment type="caution">
    <text evidence="1">The sequence shown here is derived from an EMBL/GenBank/DDBJ whole genome shotgun (WGS) entry which is preliminary data.</text>
</comment>
<evidence type="ECO:0000313" key="2">
    <source>
        <dbReference type="Proteomes" id="UP000499080"/>
    </source>
</evidence>
<keyword evidence="2" id="KW-1185">Reference proteome</keyword>
<sequence>MSLCYWGREAGLSGEHANSIASRQNWSSTRKSDANVAWSKVGFPTSLFPALQPPLRADHAPTPVLPRYDLASEMGPKSRTTIIVSSGYRESAYLYGSLSTVNSRGKSLKPDEYITE</sequence>
<gene>
    <name evidence="1" type="ORF">AVEN_100860_1</name>
</gene>
<protein>
    <submittedName>
        <fullName evidence="1">Uncharacterized protein</fullName>
    </submittedName>
</protein>